<keyword evidence="5" id="KW-1185">Reference proteome</keyword>
<organism evidence="4 5">
    <name type="scientific">Pseudoclavibacter chungangensis</name>
    <dbReference type="NCBI Taxonomy" id="587635"/>
    <lineage>
        <taxon>Bacteria</taxon>
        <taxon>Bacillati</taxon>
        <taxon>Actinomycetota</taxon>
        <taxon>Actinomycetes</taxon>
        <taxon>Micrococcales</taxon>
        <taxon>Microbacteriaceae</taxon>
        <taxon>Pseudoclavibacter</taxon>
    </lineage>
</organism>
<dbReference type="RefSeq" id="WP_158039812.1">
    <property type="nucleotide sequence ID" value="NZ_JACCFV010000001.1"/>
</dbReference>
<keyword evidence="2" id="KW-0812">Transmembrane</keyword>
<feature type="region of interest" description="Disordered" evidence="1">
    <location>
        <begin position="1"/>
        <end position="20"/>
    </location>
</feature>
<feature type="domain" description="DUF58" evidence="3">
    <location>
        <begin position="247"/>
        <end position="315"/>
    </location>
</feature>
<dbReference type="OrthoDB" id="9812729at2"/>
<evidence type="ECO:0000256" key="2">
    <source>
        <dbReference type="SAM" id="Phobius"/>
    </source>
</evidence>
<sequence length="438" mass="47643">MTAATGRDAVPEEAPEFDESTVDAMRRDRAFAIGRRTVEAWRSVSAAVRRRFAPGASIVSPLGWIVLLAGIVLLTIGLVFRWTELVAAGIAALAALVLAIPFVFGRATFEVDIELQPSRVTVGQRALGRLVVRNTGTRRTASTRMEFDVGRGHAELAVPALPPGGQHEELFAVPTVRRAVIPAGPVHSVRGDQLGLLTRVVRWTDVIELFVHPRTVRLHPSAAGVLRDLEGVTSTTVTDHDLAFHTLRPYEPGDDRRYIHWRTSARTGTLMVRQFEETRRSQLTVVCSVDRERSGTGTEFELVCEVFGSIVAQVLREDLDVAAVTEAGVVSTRTVTAMLDATSRFEPVDRTHASLRDFVREATRRLGAPTVVVVIGGAGLEASELRRVQTLYGPEVRVAGFRCAPGDRPTRTRSGSLVVSTIGALADLPRLLHEHGVG</sequence>
<evidence type="ECO:0000256" key="1">
    <source>
        <dbReference type="SAM" id="MobiDB-lite"/>
    </source>
</evidence>
<keyword evidence="2" id="KW-1133">Transmembrane helix</keyword>
<proteinExistence type="predicted"/>
<name>A0A7J5BZC3_9MICO</name>
<feature type="transmembrane region" description="Helical" evidence="2">
    <location>
        <begin position="58"/>
        <end position="80"/>
    </location>
</feature>
<comment type="caution">
    <text evidence="4">The sequence shown here is derived from an EMBL/GenBank/DDBJ whole genome shotgun (WGS) entry which is preliminary data.</text>
</comment>
<dbReference type="InterPro" id="IPR002881">
    <property type="entry name" value="DUF58"/>
</dbReference>
<dbReference type="PANTHER" id="PTHR34351:SF1">
    <property type="entry name" value="SLR1927 PROTEIN"/>
    <property type="match status" value="1"/>
</dbReference>
<keyword evidence="2" id="KW-0472">Membrane</keyword>
<evidence type="ECO:0000313" key="5">
    <source>
        <dbReference type="Proteomes" id="UP000467240"/>
    </source>
</evidence>
<feature type="transmembrane region" description="Helical" evidence="2">
    <location>
        <begin position="86"/>
        <end position="109"/>
    </location>
</feature>
<dbReference type="Pfam" id="PF01882">
    <property type="entry name" value="DUF58"/>
    <property type="match status" value="1"/>
</dbReference>
<evidence type="ECO:0000313" key="4">
    <source>
        <dbReference type="EMBL" id="KAB1659647.1"/>
    </source>
</evidence>
<dbReference type="AlphaFoldDB" id="A0A7J5BZC3"/>
<accession>A0A7J5BZC3</accession>
<gene>
    <name evidence="4" type="ORF">F8O01_05135</name>
</gene>
<evidence type="ECO:0000259" key="3">
    <source>
        <dbReference type="Pfam" id="PF01882"/>
    </source>
</evidence>
<dbReference type="PANTHER" id="PTHR34351">
    <property type="entry name" value="SLR1927 PROTEIN-RELATED"/>
    <property type="match status" value="1"/>
</dbReference>
<dbReference type="Proteomes" id="UP000467240">
    <property type="component" value="Unassembled WGS sequence"/>
</dbReference>
<reference evidence="4 5" key="1">
    <citation type="submission" date="2019-09" db="EMBL/GenBank/DDBJ databases">
        <title>Phylogeny of genus Pseudoclavibacter and closely related genus.</title>
        <authorList>
            <person name="Li Y."/>
        </authorList>
    </citation>
    <scope>NUCLEOTIDE SEQUENCE [LARGE SCALE GENOMIC DNA]</scope>
    <source>
        <strain evidence="4 5">DSM 23821</strain>
    </source>
</reference>
<dbReference type="EMBL" id="WBJZ01000005">
    <property type="protein sequence ID" value="KAB1659647.1"/>
    <property type="molecule type" value="Genomic_DNA"/>
</dbReference>
<feature type="compositionally biased region" description="Acidic residues" evidence="1">
    <location>
        <begin position="11"/>
        <end position="20"/>
    </location>
</feature>
<protein>
    <submittedName>
        <fullName evidence="4">DUF58 domain-containing protein</fullName>
    </submittedName>
</protein>